<accession>A0ABD3MMI6</accession>
<keyword evidence="2" id="KW-1185">Reference proteome</keyword>
<proteinExistence type="predicted"/>
<dbReference type="EMBL" id="JALLAZ020001756">
    <property type="protein sequence ID" value="KAL3765245.1"/>
    <property type="molecule type" value="Genomic_DNA"/>
</dbReference>
<name>A0ABD3MMI6_9STRA</name>
<evidence type="ECO:0000313" key="1">
    <source>
        <dbReference type="EMBL" id="KAL3765245.1"/>
    </source>
</evidence>
<dbReference type="Proteomes" id="UP001530315">
    <property type="component" value="Unassembled WGS sequence"/>
</dbReference>
<reference evidence="1 2" key="1">
    <citation type="submission" date="2024-10" db="EMBL/GenBank/DDBJ databases">
        <title>Updated reference genomes for cyclostephanoid diatoms.</title>
        <authorList>
            <person name="Roberts W.R."/>
            <person name="Alverson A.J."/>
        </authorList>
    </citation>
    <scope>NUCLEOTIDE SEQUENCE [LARGE SCALE GENOMIC DNA]</scope>
    <source>
        <strain evidence="1 2">AJA276-08</strain>
    </source>
</reference>
<sequence>MAANSSQISGLTSDSSTEADNDAIILEPPTAAAAAAAAANFSPSLGFVWEHPLVEVIKVPLLTGLGNQKTTWRCLAPGCGVEWCQLVKGTGPYGSRDNKYCLEVHVKACKGAASQAEIDLFCSLLKNRDRKKTAVKRANDLISEDIVSSPRTVSDRILQKMEKSRGGGSGGFAAANSSLIRNADEGTSGCRQTDLLSSFDKNTVS</sequence>
<comment type="caution">
    <text evidence="1">The sequence shown here is derived from an EMBL/GenBank/DDBJ whole genome shotgun (WGS) entry which is preliminary data.</text>
</comment>
<dbReference type="AlphaFoldDB" id="A0ABD3MMI6"/>
<evidence type="ECO:0000313" key="2">
    <source>
        <dbReference type="Proteomes" id="UP001530315"/>
    </source>
</evidence>
<gene>
    <name evidence="1" type="ORF">ACHAW5_010864</name>
</gene>
<organism evidence="1 2">
    <name type="scientific">Stephanodiscus triporus</name>
    <dbReference type="NCBI Taxonomy" id="2934178"/>
    <lineage>
        <taxon>Eukaryota</taxon>
        <taxon>Sar</taxon>
        <taxon>Stramenopiles</taxon>
        <taxon>Ochrophyta</taxon>
        <taxon>Bacillariophyta</taxon>
        <taxon>Coscinodiscophyceae</taxon>
        <taxon>Thalassiosirophycidae</taxon>
        <taxon>Stephanodiscales</taxon>
        <taxon>Stephanodiscaceae</taxon>
        <taxon>Stephanodiscus</taxon>
    </lineage>
</organism>
<evidence type="ECO:0008006" key="3">
    <source>
        <dbReference type="Google" id="ProtNLM"/>
    </source>
</evidence>
<protein>
    <recommendedName>
        <fullName evidence="3">CXXC-type zinc finger protein 1</fullName>
    </recommendedName>
</protein>